<keyword evidence="2" id="KW-1185">Reference proteome</keyword>
<dbReference type="EMBL" id="KZ084109">
    <property type="protein sequence ID" value="OSD01789.1"/>
    <property type="molecule type" value="Genomic_DNA"/>
</dbReference>
<name>A0A1Y2IKY1_TRAC3</name>
<proteinExistence type="predicted"/>
<protein>
    <submittedName>
        <fullName evidence="1">Uncharacterized protein</fullName>
    </submittedName>
</protein>
<evidence type="ECO:0000313" key="2">
    <source>
        <dbReference type="Proteomes" id="UP000193067"/>
    </source>
</evidence>
<dbReference type="Proteomes" id="UP000193067">
    <property type="component" value="Unassembled WGS sequence"/>
</dbReference>
<sequence>MQASILLCATHSLPVEFCLRWAWRWGPLSAFDPRGGRYQPVPGSACPDEHLPSGLLTTWPIEMMEGPDAHQQSG</sequence>
<gene>
    <name evidence="1" type="ORF">PYCCODRAFT_1436077</name>
</gene>
<dbReference type="AlphaFoldDB" id="A0A1Y2IKY1"/>
<reference evidence="1 2" key="1">
    <citation type="journal article" date="2015" name="Biotechnol. Biofuels">
        <title>Enhanced degradation of softwood versus hardwood by the white-rot fungus Pycnoporus coccineus.</title>
        <authorList>
            <person name="Couturier M."/>
            <person name="Navarro D."/>
            <person name="Chevret D."/>
            <person name="Henrissat B."/>
            <person name="Piumi F."/>
            <person name="Ruiz-Duenas F.J."/>
            <person name="Martinez A.T."/>
            <person name="Grigoriev I.V."/>
            <person name="Riley R."/>
            <person name="Lipzen A."/>
            <person name="Berrin J.G."/>
            <person name="Master E.R."/>
            <person name="Rosso M.N."/>
        </authorList>
    </citation>
    <scope>NUCLEOTIDE SEQUENCE [LARGE SCALE GENOMIC DNA]</scope>
    <source>
        <strain evidence="1 2">BRFM310</strain>
    </source>
</reference>
<organism evidence="1 2">
    <name type="scientific">Trametes coccinea (strain BRFM310)</name>
    <name type="common">Pycnoporus coccineus</name>
    <dbReference type="NCBI Taxonomy" id="1353009"/>
    <lineage>
        <taxon>Eukaryota</taxon>
        <taxon>Fungi</taxon>
        <taxon>Dikarya</taxon>
        <taxon>Basidiomycota</taxon>
        <taxon>Agaricomycotina</taxon>
        <taxon>Agaricomycetes</taxon>
        <taxon>Polyporales</taxon>
        <taxon>Polyporaceae</taxon>
        <taxon>Trametes</taxon>
    </lineage>
</organism>
<accession>A0A1Y2IKY1</accession>
<evidence type="ECO:0000313" key="1">
    <source>
        <dbReference type="EMBL" id="OSD01789.1"/>
    </source>
</evidence>